<dbReference type="Gene3D" id="1.25.40.10">
    <property type="entry name" value="Tetratricopeptide repeat domain"/>
    <property type="match status" value="1"/>
</dbReference>
<dbReference type="AlphaFoldDB" id="A0A2S7SWX9"/>
<dbReference type="SUPFAM" id="SSF48452">
    <property type="entry name" value="TPR-like"/>
    <property type="match status" value="1"/>
</dbReference>
<evidence type="ECO:0000256" key="4">
    <source>
        <dbReference type="PROSITE-ProRule" id="PRU00473"/>
    </source>
</evidence>
<dbReference type="PANTHER" id="PTHR30329">
    <property type="entry name" value="STATOR ELEMENT OF FLAGELLAR MOTOR COMPLEX"/>
    <property type="match status" value="1"/>
</dbReference>
<gene>
    <name evidence="7" type="ORF">CJD36_005275</name>
</gene>
<evidence type="ECO:0000313" key="7">
    <source>
        <dbReference type="EMBL" id="PQJ11218.1"/>
    </source>
</evidence>
<feature type="domain" description="OmpA-like" evidence="6">
    <location>
        <begin position="580"/>
        <end position="704"/>
    </location>
</feature>
<dbReference type="SUPFAM" id="SSF103088">
    <property type="entry name" value="OmpA-like"/>
    <property type="match status" value="1"/>
</dbReference>
<dbReference type="Gene3D" id="3.30.1330.60">
    <property type="entry name" value="OmpA-like domain"/>
    <property type="match status" value="1"/>
</dbReference>
<organism evidence="7 8">
    <name type="scientific">Flavipsychrobacter stenotrophus</name>
    <dbReference type="NCBI Taxonomy" id="2077091"/>
    <lineage>
        <taxon>Bacteria</taxon>
        <taxon>Pseudomonadati</taxon>
        <taxon>Bacteroidota</taxon>
        <taxon>Chitinophagia</taxon>
        <taxon>Chitinophagales</taxon>
        <taxon>Chitinophagaceae</taxon>
        <taxon>Flavipsychrobacter</taxon>
    </lineage>
</organism>
<comment type="caution">
    <text evidence="7">The sequence shown here is derived from an EMBL/GenBank/DDBJ whole genome shotgun (WGS) entry which is preliminary data.</text>
</comment>
<comment type="subcellular location">
    <subcellularLocation>
        <location evidence="1">Cell outer membrane</location>
    </subcellularLocation>
</comment>
<dbReference type="PRINTS" id="PR01021">
    <property type="entry name" value="OMPADOMAIN"/>
</dbReference>
<evidence type="ECO:0000256" key="1">
    <source>
        <dbReference type="ARBA" id="ARBA00004442"/>
    </source>
</evidence>
<keyword evidence="3" id="KW-0998">Cell outer membrane</keyword>
<evidence type="ECO:0000313" key="8">
    <source>
        <dbReference type="Proteomes" id="UP000239872"/>
    </source>
</evidence>
<keyword evidence="8" id="KW-1185">Reference proteome</keyword>
<dbReference type="SUPFAM" id="SSF49464">
    <property type="entry name" value="Carboxypeptidase regulatory domain-like"/>
    <property type="match status" value="1"/>
</dbReference>
<dbReference type="Proteomes" id="UP000239872">
    <property type="component" value="Unassembled WGS sequence"/>
</dbReference>
<dbReference type="PANTHER" id="PTHR30329:SF21">
    <property type="entry name" value="LIPOPROTEIN YIAD-RELATED"/>
    <property type="match status" value="1"/>
</dbReference>
<name>A0A2S7SWX9_9BACT</name>
<accession>A0A2S7SWX9</accession>
<protein>
    <recommendedName>
        <fullName evidence="6">OmpA-like domain-containing protein</fullName>
    </recommendedName>
</protein>
<evidence type="ECO:0000259" key="6">
    <source>
        <dbReference type="PROSITE" id="PS51123"/>
    </source>
</evidence>
<evidence type="ECO:0000256" key="3">
    <source>
        <dbReference type="ARBA" id="ARBA00023237"/>
    </source>
</evidence>
<dbReference type="EMBL" id="PPSL01000002">
    <property type="protein sequence ID" value="PQJ11218.1"/>
    <property type="molecule type" value="Genomic_DNA"/>
</dbReference>
<dbReference type="InterPro" id="IPR006664">
    <property type="entry name" value="OMP_bac"/>
</dbReference>
<dbReference type="InterPro" id="IPR006665">
    <property type="entry name" value="OmpA-like"/>
</dbReference>
<evidence type="ECO:0000256" key="2">
    <source>
        <dbReference type="ARBA" id="ARBA00023136"/>
    </source>
</evidence>
<proteinExistence type="predicted"/>
<evidence type="ECO:0000256" key="5">
    <source>
        <dbReference type="SAM" id="MobiDB-lite"/>
    </source>
</evidence>
<keyword evidence="2 4" id="KW-0472">Membrane</keyword>
<dbReference type="InterPro" id="IPR008969">
    <property type="entry name" value="CarboxyPept-like_regulatory"/>
</dbReference>
<dbReference type="GO" id="GO:0009279">
    <property type="term" value="C:cell outer membrane"/>
    <property type="evidence" value="ECO:0007669"/>
    <property type="project" value="UniProtKB-SubCell"/>
</dbReference>
<dbReference type="InterPro" id="IPR050330">
    <property type="entry name" value="Bact_OuterMem_StrucFunc"/>
</dbReference>
<reference evidence="7 8" key="1">
    <citation type="submission" date="2018-01" db="EMBL/GenBank/DDBJ databases">
        <title>A novel member of the phylum Bacteroidetes isolated from glacier ice.</title>
        <authorList>
            <person name="Liu Q."/>
            <person name="Xin Y.-H."/>
        </authorList>
    </citation>
    <scope>NUCLEOTIDE SEQUENCE [LARGE SCALE GENOMIC DNA]</scope>
    <source>
        <strain evidence="7 8">RB1R16</strain>
    </source>
</reference>
<dbReference type="Pfam" id="PF00691">
    <property type="entry name" value="OmpA"/>
    <property type="match status" value="1"/>
</dbReference>
<dbReference type="InterPro" id="IPR011990">
    <property type="entry name" value="TPR-like_helical_dom_sf"/>
</dbReference>
<dbReference type="Gene3D" id="2.60.40.1120">
    <property type="entry name" value="Carboxypeptidase-like, regulatory domain"/>
    <property type="match status" value="1"/>
</dbReference>
<sequence>MHMRKNWLFLILATTFIIAQYNSNAQKAISGRNSINDPTRVISDEKELGLALGLFVGGSYFDAIDYYQDLRSRDERNPYLAYILGECYMATRDYVPAAHHYAETYYLDKKDYPLSAFFAGQMFKQQGEYKQAITWFKQFLTDNKKTAANNPLDNNFNRTPTQKEYKNYKKLAQIEIDGCEMAMISIKDPAPVNIFNCGPNVNSAYTELSPYPLGDSMLLFSTLNRNTLEVTTFNRKSNKPDMISAEHFMIAKKQPGYVDSFQWPLPFNDGGFNAQGLANGANVGNGCYSPGGDRFYFTQCKVKDSFRFVCKIYYSQFLEHKWSPAMLVPSVNEADGEESNSMPFVAKVGKKEILYFASNRKLQSRGGYDIWYSVIDPRNGTFRRPQNCGKAINTKSDELTPYYDTRVGKLYFASNGRKSFGGFDINVADGGPSRYSKVQNLGYPFNTSADEFYFIKDPVGKPDAYIVSNRIGTIALKNPTCCNDIWRIQYEPRLVIIGKVLSKKDQSIMPQSVVKMLDQKSEMTTYSSEDGNFIFNMTRNHSYVLTADKPGYTSSRATVSTMSVKRSDADDTVHVTIYLDSIKHSFSVSNIYYDYDQATLRAESVASLDTLVNFMKDNPSIQVEIYSYTDGKGTDEYNFPLSQRRAQSVLDYLEKNGVERQRMTAKGFGKKNQVAVEVTPDGKTDIPEARQLNRRTEFRIIGDLPTRRVIFNSAMPGSMDQQERNLRQEADDEPDPAGAKAPKEEGDN</sequence>
<feature type="region of interest" description="Disordered" evidence="5">
    <location>
        <begin position="713"/>
        <end position="748"/>
    </location>
</feature>
<dbReference type="CDD" id="cd07185">
    <property type="entry name" value="OmpA_C-like"/>
    <property type="match status" value="1"/>
</dbReference>
<dbReference type="PROSITE" id="PS51123">
    <property type="entry name" value="OMPA_2"/>
    <property type="match status" value="1"/>
</dbReference>
<dbReference type="InterPro" id="IPR036737">
    <property type="entry name" value="OmpA-like_sf"/>
</dbReference>